<reference evidence="1" key="1">
    <citation type="submission" date="2014-07" db="EMBL/GenBank/DDBJ databases">
        <authorList>
            <person name="Monot Marc"/>
        </authorList>
    </citation>
    <scope>NUCLEOTIDE SEQUENCE</scope>
    <source>
        <strain evidence="3">7032989</strain>
        <strain evidence="1">7032994</strain>
    </source>
</reference>
<name>A0A069A0H4_CLODI</name>
<dbReference type="GeneID" id="93165113"/>
<sequence length="101" mass="11548">MKTVTICGSMKFETEMQRIAFLLETKHNMNVLQCVYNVDNLDITPMEQVSLENAHYRKIELSDAIYVVDIQGYIGNQVSKEIAFAKSKGKKVIFHSAYRGN</sequence>
<organism evidence="1">
    <name type="scientific">Clostridioides difficile</name>
    <name type="common">Peptoclostridium difficile</name>
    <dbReference type="NCBI Taxonomy" id="1496"/>
    <lineage>
        <taxon>Bacteria</taxon>
        <taxon>Bacillati</taxon>
        <taxon>Bacillota</taxon>
        <taxon>Clostridia</taxon>
        <taxon>Peptostreptococcales</taxon>
        <taxon>Peptostreptococcaceae</taxon>
        <taxon>Clostridioides</taxon>
    </lineage>
</organism>
<dbReference type="EMBL" id="LK932861">
    <property type="protein sequence ID" value="CDS99560.1"/>
    <property type="molecule type" value="Genomic_DNA"/>
</dbReference>
<dbReference type="EMBL" id="LK932543">
    <property type="protein sequence ID" value="CDS90479.1"/>
    <property type="molecule type" value="Genomic_DNA"/>
</dbReference>
<evidence type="ECO:0000313" key="2">
    <source>
        <dbReference type="EMBL" id="CDS90479.1"/>
    </source>
</evidence>
<gene>
    <name evidence="3" type="ORF">BN1095_210208</name>
    <name evidence="2" type="ORF">BN1096_870001</name>
    <name evidence="1" type="ORF">BN1097_1230006</name>
</gene>
<dbReference type="AlphaFoldDB" id="A0A069A0H4"/>
<evidence type="ECO:0000313" key="3">
    <source>
        <dbReference type="EMBL" id="CDS99560.1"/>
    </source>
</evidence>
<accession>A0A069A0H4</accession>
<evidence type="ECO:0000313" key="1">
    <source>
        <dbReference type="EMBL" id="CDS82898.1"/>
    </source>
</evidence>
<protein>
    <recommendedName>
        <fullName evidence="4">DUF4062 domain-containing protein</fullName>
    </recommendedName>
</protein>
<evidence type="ECO:0008006" key="4">
    <source>
        <dbReference type="Google" id="ProtNLM"/>
    </source>
</evidence>
<dbReference type="PATRIC" id="fig|1496.854.peg.3412"/>
<proteinExistence type="predicted"/>
<dbReference type="EMBL" id="LK932329">
    <property type="protein sequence ID" value="CDS82898.1"/>
    <property type="molecule type" value="Genomic_DNA"/>
</dbReference>
<dbReference type="RefSeq" id="WP_021434975.1">
    <property type="nucleotide sequence ID" value="NZ_BIPF01000032.1"/>
</dbReference>